<feature type="domain" description="SH3b" evidence="4">
    <location>
        <begin position="228"/>
        <end position="291"/>
    </location>
</feature>
<dbReference type="SUPFAM" id="SSF50044">
    <property type="entry name" value="SH3-domain"/>
    <property type="match status" value="3"/>
</dbReference>
<dbReference type="Pfam" id="PF08239">
    <property type="entry name" value="SH3_3"/>
    <property type="match status" value="5"/>
</dbReference>
<dbReference type="SMART" id="SM00287">
    <property type="entry name" value="SH3b"/>
    <property type="match status" value="5"/>
</dbReference>
<dbReference type="InterPro" id="IPR003646">
    <property type="entry name" value="SH3-like_bac-type"/>
</dbReference>
<keyword evidence="3" id="KW-0732">Signal</keyword>
<comment type="caution">
    <text evidence="5">The sequence shown here is derived from an EMBL/GenBank/DDBJ whole genome shotgun (WGS) entry which is preliminary data.</text>
</comment>
<feature type="signal peptide" evidence="3">
    <location>
        <begin position="1"/>
        <end position="24"/>
    </location>
</feature>
<evidence type="ECO:0000256" key="1">
    <source>
        <dbReference type="ARBA" id="ARBA00022801"/>
    </source>
</evidence>
<dbReference type="RefSeq" id="WP_380773096.1">
    <property type="nucleotide sequence ID" value="NZ_JBHUEO010000013.1"/>
</dbReference>
<dbReference type="Gene3D" id="2.30.30.40">
    <property type="entry name" value="SH3 Domains"/>
    <property type="match status" value="5"/>
</dbReference>
<evidence type="ECO:0000313" key="5">
    <source>
        <dbReference type="EMBL" id="MFD1706491.1"/>
    </source>
</evidence>
<evidence type="ECO:0000313" key="6">
    <source>
        <dbReference type="Proteomes" id="UP001597301"/>
    </source>
</evidence>
<dbReference type="PANTHER" id="PTHR34408">
    <property type="entry name" value="FAMILY PROTEIN, PUTATIVE-RELATED"/>
    <property type="match status" value="1"/>
</dbReference>
<dbReference type="Proteomes" id="UP001597301">
    <property type="component" value="Unassembled WGS sequence"/>
</dbReference>
<keyword evidence="6" id="KW-1185">Reference proteome</keyword>
<sequence>MKKKLFLMLVALGLVIGPFNQAVAAQSQKVMIDPGHGGSDSGAVGNGLLEKNLTLDISRIVNQYLVSRYDVETRMTRNSDVYLSLKQRTDAANSWGADLFLSIHINAAGGTGYEDYTHNRNAAEEDIKVQQEINKEVNKVLLEYQKRNRGMKQANFHVLRESEMASVLLEILFIDHASDAELLKNRQFLNDISAAIATGVGNALSLPPKGSGSADASSSNSISVTSASGTYIVTASSLNVRSGNGTNYPSIGTLKKDNQVKVTGITSNNWYRISFGEKTGYVSGAYLKAEPAPKPAKKTNTAIKVSSASGTYIVTASSLNVRSGNGTNYPSIGTLKKDNQVKVTGITSNNWYRISFGEKTGYVSGAYLKAEPAPKPAKKTNTDIKVSSASGTYIVTASSLNVRSGNSTKYSSLGTLKKNNQVKVTGKTNNNWYRISFKGKTGYVSGSYLKAKPAPKPAKKTNTAIKVSKASGTYIVTASTLNVRAGNGTNFKSIGNLKKNNRIHVTGKTSNGWYRFTYQGKTGYVHGKYIKAQKPFSAAQPKSKGIQVSKVNGTYKVTASSLNVRSGNATSYAKIGNLKRGSKVKVTEKTSNGWYRISYKSKTGYVSGKYVKPV</sequence>
<keyword evidence="1" id="KW-0378">Hydrolase</keyword>
<gene>
    <name evidence="5" type="ORF">ACFSCZ_06950</name>
</gene>
<feature type="chain" id="PRO_5046793858" evidence="3">
    <location>
        <begin position="25"/>
        <end position="614"/>
    </location>
</feature>
<dbReference type="Pfam" id="PF01520">
    <property type="entry name" value="Amidase_3"/>
    <property type="match status" value="1"/>
</dbReference>
<dbReference type="Gene3D" id="3.40.630.40">
    <property type="entry name" value="Zn-dependent exopeptidases"/>
    <property type="match status" value="1"/>
</dbReference>
<reference evidence="6" key="1">
    <citation type="journal article" date="2019" name="Int. J. Syst. Evol. Microbiol.">
        <title>The Global Catalogue of Microorganisms (GCM) 10K type strain sequencing project: providing services to taxonomists for standard genome sequencing and annotation.</title>
        <authorList>
            <consortium name="The Broad Institute Genomics Platform"/>
            <consortium name="The Broad Institute Genome Sequencing Center for Infectious Disease"/>
            <person name="Wu L."/>
            <person name="Ma J."/>
        </authorList>
    </citation>
    <scope>NUCLEOTIDE SEQUENCE [LARGE SCALE GENOMIC DNA]</scope>
    <source>
        <strain evidence="6">CGMCC 1.12295</strain>
    </source>
</reference>
<feature type="domain" description="SH3b" evidence="4">
    <location>
        <begin position="552"/>
        <end position="614"/>
    </location>
</feature>
<dbReference type="SUPFAM" id="SSF53187">
    <property type="entry name" value="Zn-dependent exopeptidases"/>
    <property type="match status" value="1"/>
</dbReference>
<organism evidence="5 6">
    <name type="scientific">Siminovitchia sediminis</name>
    <dbReference type="NCBI Taxonomy" id="1274353"/>
    <lineage>
        <taxon>Bacteria</taxon>
        <taxon>Bacillati</taxon>
        <taxon>Bacillota</taxon>
        <taxon>Bacilli</taxon>
        <taxon>Bacillales</taxon>
        <taxon>Bacillaceae</taxon>
        <taxon>Siminovitchia</taxon>
    </lineage>
</organism>
<name>A0ABW4KGY9_9BACI</name>
<accession>A0ABW4KGY9</accession>
<proteinExistence type="predicted"/>
<dbReference type="SMART" id="SM00646">
    <property type="entry name" value="Ami_3"/>
    <property type="match status" value="1"/>
</dbReference>
<keyword evidence="2" id="KW-0961">Cell wall biogenesis/degradation</keyword>
<dbReference type="InterPro" id="IPR002508">
    <property type="entry name" value="MurNAc-LAA_cat"/>
</dbReference>
<evidence type="ECO:0000256" key="3">
    <source>
        <dbReference type="SAM" id="SignalP"/>
    </source>
</evidence>
<dbReference type="PROSITE" id="PS51781">
    <property type="entry name" value="SH3B"/>
    <property type="match status" value="5"/>
</dbReference>
<dbReference type="EMBL" id="JBHUEO010000013">
    <property type="protein sequence ID" value="MFD1706491.1"/>
    <property type="molecule type" value="Genomic_DNA"/>
</dbReference>
<feature type="domain" description="SH3b" evidence="4">
    <location>
        <begin position="471"/>
        <end position="534"/>
    </location>
</feature>
<dbReference type="InterPro" id="IPR036028">
    <property type="entry name" value="SH3-like_dom_sf"/>
</dbReference>
<protein>
    <submittedName>
        <fullName evidence="5">SH3 domain-containing protein</fullName>
    </submittedName>
</protein>
<feature type="domain" description="SH3b" evidence="4">
    <location>
        <begin position="309"/>
        <end position="372"/>
    </location>
</feature>
<dbReference type="InterPro" id="IPR052354">
    <property type="entry name" value="Cell_Wall_Dynamics_Protein"/>
</dbReference>
<feature type="domain" description="SH3b" evidence="4">
    <location>
        <begin position="390"/>
        <end position="453"/>
    </location>
</feature>
<evidence type="ECO:0000256" key="2">
    <source>
        <dbReference type="ARBA" id="ARBA00023316"/>
    </source>
</evidence>
<dbReference type="CDD" id="cd02696">
    <property type="entry name" value="MurNAc-LAA"/>
    <property type="match status" value="1"/>
</dbReference>
<evidence type="ECO:0000259" key="4">
    <source>
        <dbReference type="PROSITE" id="PS51781"/>
    </source>
</evidence>
<dbReference type="PANTHER" id="PTHR34408:SF1">
    <property type="entry name" value="GLYCOSYL HYDROLASE FAMILY 19 DOMAIN-CONTAINING PROTEIN HI_1415"/>
    <property type="match status" value="1"/>
</dbReference>